<dbReference type="EMBL" id="BARU01036581">
    <property type="protein sequence ID" value="GAH78723.1"/>
    <property type="molecule type" value="Genomic_DNA"/>
</dbReference>
<evidence type="ECO:0000256" key="1">
    <source>
        <dbReference type="SAM" id="MobiDB-lite"/>
    </source>
</evidence>
<gene>
    <name evidence="2" type="ORF">S03H2_57105</name>
</gene>
<organism evidence="2">
    <name type="scientific">marine sediment metagenome</name>
    <dbReference type="NCBI Taxonomy" id="412755"/>
    <lineage>
        <taxon>unclassified sequences</taxon>
        <taxon>metagenomes</taxon>
        <taxon>ecological metagenomes</taxon>
    </lineage>
</organism>
<sequence>MGFGRGKGFSPPVVPPFPEDYTGPIELAVDDTR</sequence>
<reference evidence="2" key="1">
    <citation type="journal article" date="2014" name="Front. Microbiol.">
        <title>High frequency of phylogenetically diverse reductive dehalogenase-homologous genes in deep subseafloor sedimentary metagenomes.</title>
        <authorList>
            <person name="Kawai M."/>
            <person name="Futagami T."/>
            <person name="Toyoda A."/>
            <person name="Takaki Y."/>
            <person name="Nishi S."/>
            <person name="Hori S."/>
            <person name="Arai W."/>
            <person name="Tsubouchi T."/>
            <person name="Morono Y."/>
            <person name="Uchiyama I."/>
            <person name="Ito T."/>
            <person name="Fujiyama A."/>
            <person name="Inagaki F."/>
            <person name="Takami H."/>
        </authorList>
    </citation>
    <scope>NUCLEOTIDE SEQUENCE</scope>
    <source>
        <strain evidence="2">Expedition CK06-06</strain>
    </source>
</reference>
<accession>X1K9I4</accession>
<proteinExistence type="predicted"/>
<dbReference type="AlphaFoldDB" id="X1K9I4"/>
<name>X1K9I4_9ZZZZ</name>
<protein>
    <submittedName>
        <fullName evidence="2">Uncharacterized protein</fullName>
    </submittedName>
</protein>
<feature type="non-terminal residue" evidence="2">
    <location>
        <position position="33"/>
    </location>
</feature>
<feature type="region of interest" description="Disordered" evidence="1">
    <location>
        <begin position="1"/>
        <end position="22"/>
    </location>
</feature>
<evidence type="ECO:0000313" key="2">
    <source>
        <dbReference type="EMBL" id="GAH78723.1"/>
    </source>
</evidence>
<comment type="caution">
    <text evidence="2">The sequence shown here is derived from an EMBL/GenBank/DDBJ whole genome shotgun (WGS) entry which is preliminary data.</text>
</comment>